<dbReference type="InterPro" id="IPR036388">
    <property type="entry name" value="WH-like_DNA-bd_sf"/>
</dbReference>
<name>A0A3M4LM21_PSECI</name>
<evidence type="ECO:0000256" key="2">
    <source>
        <dbReference type="ARBA" id="ARBA00023015"/>
    </source>
</evidence>
<keyword evidence="3" id="KW-0238">DNA-binding</keyword>
<keyword evidence="2" id="KW-0805">Transcription regulation</keyword>
<dbReference type="FunFam" id="1.10.10.10:FF:000001">
    <property type="entry name" value="LysR family transcriptional regulator"/>
    <property type="match status" value="1"/>
</dbReference>
<comment type="caution">
    <text evidence="6">The sequence shown here is derived from an EMBL/GenBank/DDBJ whole genome shotgun (WGS) entry which is preliminary data.</text>
</comment>
<comment type="similarity">
    <text evidence="1">Belongs to the LysR transcriptional regulatory family.</text>
</comment>
<dbReference type="PANTHER" id="PTHR30537:SF5">
    <property type="entry name" value="HTH-TYPE TRANSCRIPTIONAL ACTIVATOR TTDR-RELATED"/>
    <property type="match status" value="1"/>
</dbReference>
<dbReference type="InterPro" id="IPR058163">
    <property type="entry name" value="LysR-type_TF_proteobact-type"/>
</dbReference>
<dbReference type="SUPFAM" id="SSF53850">
    <property type="entry name" value="Periplasmic binding protein-like II"/>
    <property type="match status" value="1"/>
</dbReference>
<accession>A0A3M4LM21</accession>
<dbReference type="EMBL" id="RBRE01000083">
    <property type="protein sequence ID" value="RMQ42214.1"/>
    <property type="molecule type" value="Genomic_DNA"/>
</dbReference>
<gene>
    <name evidence="6" type="ORF">ALQ04_04756</name>
</gene>
<dbReference type="GO" id="GO:0006351">
    <property type="term" value="P:DNA-templated transcription"/>
    <property type="evidence" value="ECO:0007669"/>
    <property type="project" value="TreeGrafter"/>
</dbReference>
<sequence>MASGGRKWIGMVHGETSNREIVRFILGIAACAENHHTHQLTIAVIATLPGVSRHISAIRLIISVRKPMDRIQEMALFVAVGEQASFASVARHFGLSTATVTRAIAQLESRLGILLVVRTTRSLRLTEAGQRFAMDCRRLLADLNEAESTAAGVHATPSGLLTVTAPQMFGALHVTPVLTRFLSQHPAVEVRAILEDRVVSMLDEGVDVAVRIGALPDSSLTAIPVGSVRRMVCASPAYLAAHGSPRHPDDLQLHSTISTSASERPHKWPFRVDGRDYSVDVGSRLRLTSFNAAIRAALHDGGLTQVPSYQVNEYLDDGSLEYVLEAFEIPPEPVHVVYPEGRRGSSKVRSFVDFCVESLRKDLHFRG</sequence>
<evidence type="ECO:0000313" key="7">
    <source>
        <dbReference type="Proteomes" id="UP000277236"/>
    </source>
</evidence>
<dbReference type="InterPro" id="IPR005119">
    <property type="entry name" value="LysR_subst-bd"/>
</dbReference>
<dbReference type="InterPro" id="IPR036390">
    <property type="entry name" value="WH_DNA-bd_sf"/>
</dbReference>
<dbReference type="Gene3D" id="1.10.10.10">
    <property type="entry name" value="Winged helix-like DNA-binding domain superfamily/Winged helix DNA-binding domain"/>
    <property type="match status" value="1"/>
</dbReference>
<keyword evidence="4" id="KW-0804">Transcription</keyword>
<dbReference type="SUPFAM" id="SSF46785">
    <property type="entry name" value="Winged helix' DNA-binding domain"/>
    <property type="match status" value="1"/>
</dbReference>
<evidence type="ECO:0000256" key="1">
    <source>
        <dbReference type="ARBA" id="ARBA00009437"/>
    </source>
</evidence>
<dbReference type="GO" id="GO:0003700">
    <property type="term" value="F:DNA-binding transcription factor activity"/>
    <property type="evidence" value="ECO:0007669"/>
    <property type="project" value="InterPro"/>
</dbReference>
<evidence type="ECO:0000259" key="5">
    <source>
        <dbReference type="PROSITE" id="PS50931"/>
    </source>
</evidence>
<dbReference type="Gene3D" id="3.40.190.290">
    <property type="match status" value="1"/>
</dbReference>
<dbReference type="Pfam" id="PF03466">
    <property type="entry name" value="LysR_substrate"/>
    <property type="match status" value="1"/>
</dbReference>
<feature type="domain" description="HTH lysR-type" evidence="5">
    <location>
        <begin position="69"/>
        <end position="126"/>
    </location>
</feature>
<proteinExistence type="inferred from homology"/>
<dbReference type="GO" id="GO:0043565">
    <property type="term" value="F:sequence-specific DNA binding"/>
    <property type="evidence" value="ECO:0007669"/>
    <property type="project" value="TreeGrafter"/>
</dbReference>
<dbReference type="PROSITE" id="PS50931">
    <property type="entry name" value="HTH_LYSR"/>
    <property type="match status" value="1"/>
</dbReference>
<reference evidence="6 7" key="1">
    <citation type="submission" date="2018-08" db="EMBL/GenBank/DDBJ databases">
        <title>Recombination of ecologically and evolutionarily significant loci maintains genetic cohesion in the Pseudomonas syringae species complex.</title>
        <authorList>
            <person name="Dillon M."/>
            <person name="Thakur S."/>
            <person name="Almeida R.N.D."/>
            <person name="Weir B.S."/>
            <person name="Guttman D.S."/>
        </authorList>
    </citation>
    <scope>NUCLEOTIDE SEQUENCE [LARGE SCALE GENOMIC DNA]</scope>
    <source>
        <strain evidence="6 7">ICMP 3353</strain>
    </source>
</reference>
<organism evidence="6 7">
    <name type="scientific">Pseudomonas cichorii</name>
    <dbReference type="NCBI Taxonomy" id="36746"/>
    <lineage>
        <taxon>Bacteria</taxon>
        <taxon>Pseudomonadati</taxon>
        <taxon>Pseudomonadota</taxon>
        <taxon>Gammaproteobacteria</taxon>
        <taxon>Pseudomonadales</taxon>
        <taxon>Pseudomonadaceae</taxon>
        <taxon>Pseudomonas</taxon>
    </lineage>
</organism>
<dbReference type="InterPro" id="IPR000847">
    <property type="entry name" value="LysR_HTH_N"/>
</dbReference>
<evidence type="ECO:0000313" key="6">
    <source>
        <dbReference type="EMBL" id="RMQ42214.1"/>
    </source>
</evidence>
<dbReference type="Proteomes" id="UP000277236">
    <property type="component" value="Unassembled WGS sequence"/>
</dbReference>
<dbReference type="CDD" id="cd08471">
    <property type="entry name" value="PBP2_CrgA_like_2"/>
    <property type="match status" value="1"/>
</dbReference>
<evidence type="ECO:0000256" key="4">
    <source>
        <dbReference type="ARBA" id="ARBA00023163"/>
    </source>
</evidence>
<dbReference type="Pfam" id="PF00126">
    <property type="entry name" value="HTH_1"/>
    <property type="match status" value="1"/>
</dbReference>
<dbReference type="AlphaFoldDB" id="A0A3M4LM21"/>
<evidence type="ECO:0000256" key="3">
    <source>
        <dbReference type="ARBA" id="ARBA00023125"/>
    </source>
</evidence>
<dbReference type="PANTHER" id="PTHR30537">
    <property type="entry name" value="HTH-TYPE TRANSCRIPTIONAL REGULATOR"/>
    <property type="match status" value="1"/>
</dbReference>
<protein>
    <submittedName>
        <fullName evidence="6">Regulatory protein, LysR substrate-binding protein</fullName>
    </submittedName>
</protein>